<comment type="caution">
    <text evidence="2">The sequence shown here is derived from an EMBL/GenBank/DDBJ whole genome shotgun (WGS) entry which is preliminary data.</text>
</comment>
<feature type="region of interest" description="Disordered" evidence="1">
    <location>
        <begin position="187"/>
        <end position="211"/>
    </location>
</feature>
<dbReference type="InterPro" id="IPR039161">
    <property type="entry name" value="C19orf47-like"/>
</dbReference>
<organism evidence="2 3">
    <name type="scientific">Pomacea canaliculata</name>
    <name type="common">Golden apple snail</name>
    <dbReference type="NCBI Taxonomy" id="400727"/>
    <lineage>
        <taxon>Eukaryota</taxon>
        <taxon>Metazoa</taxon>
        <taxon>Spiralia</taxon>
        <taxon>Lophotrochozoa</taxon>
        <taxon>Mollusca</taxon>
        <taxon>Gastropoda</taxon>
        <taxon>Caenogastropoda</taxon>
        <taxon>Architaenioglossa</taxon>
        <taxon>Ampullarioidea</taxon>
        <taxon>Ampullariidae</taxon>
        <taxon>Pomacea</taxon>
    </lineage>
</organism>
<dbReference type="OrthoDB" id="10067653at2759"/>
<dbReference type="Proteomes" id="UP000245119">
    <property type="component" value="Linkage Group LG8"/>
</dbReference>
<feature type="compositionally biased region" description="Polar residues" evidence="1">
    <location>
        <begin position="377"/>
        <end position="387"/>
    </location>
</feature>
<dbReference type="OMA" id="LEMSEWI"/>
<dbReference type="EMBL" id="PZQS01000008">
    <property type="protein sequence ID" value="PVD26151.1"/>
    <property type="molecule type" value="Genomic_DNA"/>
</dbReference>
<gene>
    <name evidence="2" type="ORF">C0Q70_13820</name>
</gene>
<dbReference type="InterPro" id="IPR040772">
    <property type="entry name" value="C19orf47_SAM"/>
</dbReference>
<dbReference type="CDD" id="cd09531">
    <property type="entry name" value="SAM_CS047"/>
    <property type="match status" value="1"/>
</dbReference>
<feature type="compositionally biased region" description="Polar residues" evidence="1">
    <location>
        <begin position="344"/>
        <end position="363"/>
    </location>
</feature>
<dbReference type="Pfam" id="PF18017">
    <property type="entry name" value="SAM_4"/>
    <property type="match status" value="1"/>
</dbReference>
<dbReference type="PANTHER" id="PTHR21359:SF1">
    <property type="entry name" value="DUF5577 DOMAIN-CONTAINING PROTEIN"/>
    <property type="match status" value="1"/>
</dbReference>
<dbReference type="Gene3D" id="1.10.150.50">
    <property type="entry name" value="Transcription Factor, Ets-1"/>
    <property type="match status" value="1"/>
</dbReference>
<protein>
    <recommendedName>
        <fullName evidence="4">SAM domain-containing protein</fullName>
    </recommendedName>
</protein>
<proteinExistence type="predicted"/>
<dbReference type="SUPFAM" id="SSF47769">
    <property type="entry name" value="SAM/Pointed domain"/>
    <property type="match status" value="1"/>
</dbReference>
<sequence length="402" mass="42067">MASGTESATETSYWIRFFTDSGIPAGDATHYAVLFTDNRIQKGMLTDLTKEYLNDMGVTRLGDIIAILKHAKVVHDQDAKEKALKGAKMNISVLSSNSPSSRRSTAASRMIDHFLAKEPDAAPMNQPPAPRLSLDSNAAKKSSVFDRLGADSTGLNVSPKVTMPVSGGAATEGSVFNRLGGKSAVKRPASSALAGGDDDDDGGGTPTSPLEYAGVLKFPTATKKRKKIPRKNVSVTLEDSSVPAVSKSPKTSLEPKTFKVTGLSNIKPFKVQVTSTTVSPQLKKTVITSSSSSLDDMLSVAKKKSIQRAEVTTTSVSHGLLSMDAPTHNASAKTRLGKKVITAPASSTTQGFGPTTAVSSTGDIKSRLGPKPLPADPSSTSDAVSKSLATGVFKRLGKKTTS</sequence>
<dbReference type="GO" id="GO:0005634">
    <property type="term" value="C:nucleus"/>
    <property type="evidence" value="ECO:0007669"/>
    <property type="project" value="TreeGrafter"/>
</dbReference>
<evidence type="ECO:0000313" key="2">
    <source>
        <dbReference type="EMBL" id="PVD26151.1"/>
    </source>
</evidence>
<feature type="region of interest" description="Disordered" evidence="1">
    <location>
        <begin position="342"/>
        <end position="387"/>
    </location>
</feature>
<reference evidence="2 3" key="1">
    <citation type="submission" date="2018-04" db="EMBL/GenBank/DDBJ databases">
        <title>The genome of golden apple snail Pomacea canaliculata provides insight into stress tolerance and invasive adaptation.</title>
        <authorList>
            <person name="Liu C."/>
            <person name="Liu B."/>
            <person name="Ren Y."/>
            <person name="Zhang Y."/>
            <person name="Wang H."/>
            <person name="Li S."/>
            <person name="Jiang F."/>
            <person name="Yin L."/>
            <person name="Zhang G."/>
            <person name="Qian W."/>
            <person name="Fan W."/>
        </authorList>
    </citation>
    <scope>NUCLEOTIDE SEQUENCE [LARGE SCALE GENOMIC DNA]</scope>
    <source>
        <strain evidence="2">SZHN2017</strain>
        <tissue evidence="2">Muscle</tissue>
    </source>
</reference>
<name>A0A2T7NYB5_POMCA</name>
<keyword evidence="3" id="KW-1185">Reference proteome</keyword>
<dbReference type="InterPro" id="IPR013761">
    <property type="entry name" value="SAM/pointed_sf"/>
</dbReference>
<dbReference type="AlphaFoldDB" id="A0A2T7NYB5"/>
<evidence type="ECO:0000256" key="1">
    <source>
        <dbReference type="SAM" id="MobiDB-lite"/>
    </source>
</evidence>
<evidence type="ECO:0008006" key="4">
    <source>
        <dbReference type="Google" id="ProtNLM"/>
    </source>
</evidence>
<accession>A0A2T7NYB5</accession>
<evidence type="ECO:0000313" key="3">
    <source>
        <dbReference type="Proteomes" id="UP000245119"/>
    </source>
</evidence>
<dbReference type="PANTHER" id="PTHR21359">
    <property type="entry name" value="DUF5577 DOMAIN-CONTAINING PROTEIN"/>
    <property type="match status" value="1"/>
</dbReference>